<feature type="binding site" evidence="2">
    <location>
        <begin position="230"/>
        <end position="233"/>
    </location>
    <ligand>
        <name>dihydroxyacetone phosphate</name>
        <dbReference type="ChEBI" id="CHEBI:57642"/>
    </ligand>
</feature>
<keyword evidence="4" id="KW-0456">Lyase</keyword>
<feature type="binding site" evidence="3">
    <location>
        <position position="208"/>
    </location>
    <ligand>
        <name>Zn(2+)</name>
        <dbReference type="ChEBI" id="CHEBI:29105"/>
        <label>1</label>
        <note>catalytic</note>
    </ligand>
</feature>
<dbReference type="PANTHER" id="PTHR30304">
    <property type="entry name" value="D-TAGATOSE-1,6-BISPHOSPHATE ALDOLASE"/>
    <property type="match status" value="1"/>
</dbReference>
<protein>
    <submittedName>
        <fullName evidence="4">Ketose-bisphosphate aldolase</fullName>
        <ecNumber evidence="4">4.1.2.40</ecNumber>
    </submittedName>
</protein>
<name>A0A174MGB5_9FIRM</name>
<feature type="binding site" evidence="3">
    <location>
        <position position="104"/>
    </location>
    <ligand>
        <name>Zn(2+)</name>
        <dbReference type="ChEBI" id="CHEBI:29105"/>
        <label>2</label>
    </ligand>
</feature>
<dbReference type="InterPro" id="IPR000771">
    <property type="entry name" value="FBA_II"/>
</dbReference>
<feature type="active site" description="Proton donor" evidence="1">
    <location>
        <position position="82"/>
    </location>
</feature>
<evidence type="ECO:0000256" key="2">
    <source>
        <dbReference type="PIRSR" id="PIRSR001359-2"/>
    </source>
</evidence>
<accession>A0A174MGB5</accession>
<dbReference type="GO" id="GO:0005975">
    <property type="term" value="P:carbohydrate metabolic process"/>
    <property type="evidence" value="ECO:0007669"/>
    <property type="project" value="InterPro"/>
</dbReference>
<gene>
    <name evidence="4" type="primary">gatY_2</name>
    <name evidence="4" type="ORF">ERS852407_05692</name>
</gene>
<dbReference type="InterPro" id="IPR013785">
    <property type="entry name" value="Aldolase_TIM"/>
</dbReference>
<feature type="binding site" evidence="2">
    <location>
        <position position="179"/>
    </location>
    <ligand>
        <name>dihydroxyacetone phosphate</name>
        <dbReference type="ChEBI" id="CHEBI:57642"/>
    </ligand>
</feature>
<dbReference type="Gene3D" id="3.20.20.70">
    <property type="entry name" value="Aldolase class I"/>
    <property type="match status" value="1"/>
</dbReference>
<dbReference type="EMBL" id="CYZE01000026">
    <property type="protein sequence ID" value="CUP35402.1"/>
    <property type="molecule type" value="Genomic_DNA"/>
</dbReference>
<evidence type="ECO:0000313" key="4">
    <source>
        <dbReference type="EMBL" id="CUP35402.1"/>
    </source>
</evidence>
<dbReference type="GO" id="GO:0009025">
    <property type="term" value="F:tagatose-bisphosphate aldolase activity"/>
    <property type="evidence" value="ECO:0007669"/>
    <property type="project" value="UniProtKB-EC"/>
</dbReference>
<proteinExistence type="predicted"/>
<dbReference type="PIRSF" id="PIRSF001359">
    <property type="entry name" value="F_bP_aldolase_II"/>
    <property type="match status" value="1"/>
</dbReference>
<evidence type="ECO:0000313" key="5">
    <source>
        <dbReference type="Proteomes" id="UP000095651"/>
    </source>
</evidence>
<dbReference type="SUPFAM" id="SSF51569">
    <property type="entry name" value="Aldolase"/>
    <property type="match status" value="1"/>
</dbReference>
<feature type="binding site" evidence="3">
    <location>
        <position position="134"/>
    </location>
    <ligand>
        <name>Zn(2+)</name>
        <dbReference type="ChEBI" id="CHEBI:29105"/>
        <label>2</label>
    </ligand>
</feature>
<feature type="binding site" evidence="3">
    <location>
        <position position="178"/>
    </location>
    <ligand>
        <name>Zn(2+)</name>
        <dbReference type="ChEBI" id="CHEBI:29105"/>
        <label>1</label>
        <note>catalytic</note>
    </ligand>
</feature>
<sequence length="294" mass="32233">MYTSMKDMLLHARDHQYAVMAVNVVNMEQVKACIESAVEEHSAVILNISPRQMKAHAYPQIMAPMVKHMAEQVCVPIALNIDHGVNMEDITQAIRCGYSSVMVDASSYDFEENIRRVSAVASLAHAKGISVEAELGHVGTAADGDGLNTDYYTDVAQAKEFVWRTGCDCLAVAIGTAHGSYPKNRIPRLDFDRLKELKSALPVPLVLHGGSGAGAENISKAVACGINKINVCTDLMNHAKENLLRTLKEDPDIQYMELNEALEESMKDFIKSYMRLIGSSGQYSFDAHTGPELD</sequence>
<feature type="binding site" evidence="2">
    <location>
        <begin position="209"/>
        <end position="211"/>
    </location>
    <ligand>
        <name>dihydroxyacetone phosphate</name>
        <dbReference type="ChEBI" id="CHEBI:57642"/>
    </ligand>
</feature>
<feature type="binding site" evidence="3">
    <location>
        <position position="83"/>
    </location>
    <ligand>
        <name>Zn(2+)</name>
        <dbReference type="ChEBI" id="CHEBI:29105"/>
        <label>1</label>
        <note>catalytic</note>
    </ligand>
</feature>
<evidence type="ECO:0000256" key="3">
    <source>
        <dbReference type="PIRSR" id="PIRSR001359-3"/>
    </source>
</evidence>
<dbReference type="InterPro" id="IPR050246">
    <property type="entry name" value="Class_II_FBP_aldolase"/>
</dbReference>
<keyword evidence="3" id="KW-0479">Metal-binding</keyword>
<keyword evidence="3" id="KW-0862">Zinc</keyword>
<evidence type="ECO:0000256" key="1">
    <source>
        <dbReference type="PIRSR" id="PIRSR001359-1"/>
    </source>
</evidence>
<comment type="cofactor">
    <cofactor evidence="3">
        <name>Zn(2+)</name>
        <dbReference type="ChEBI" id="CHEBI:29105"/>
    </cofactor>
    <text evidence="3">Binds 2 Zn(2+) ions per subunit. One is catalytic and the other provides a structural contribution.</text>
</comment>
<dbReference type="GO" id="GO:0008270">
    <property type="term" value="F:zinc ion binding"/>
    <property type="evidence" value="ECO:0007669"/>
    <property type="project" value="InterPro"/>
</dbReference>
<organism evidence="4 5">
    <name type="scientific">Hungatella hathewayi</name>
    <dbReference type="NCBI Taxonomy" id="154046"/>
    <lineage>
        <taxon>Bacteria</taxon>
        <taxon>Bacillati</taxon>
        <taxon>Bacillota</taxon>
        <taxon>Clostridia</taxon>
        <taxon>Lachnospirales</taxon>
        <taxon>Lachnospiraceae</taxon>
        <taxon>Hungatella</taxon>
    </lineage>
</organism>
<dbReference type="RefSeq" id="WP_055660308.1">
    <property type="nucleotide sequence ID" value="NZ_CABIXC010000026.1"/>
</dbReference>
<dbReference type="PANTHER" id="PTHR30304:SF0">
    <property type="entry name" value="D-TAGATOSE-1,6-BISPHOSPHATE ALDOLASE SUBUNIT GATY-RELATED"/>
    <property type="match status" value="1"/>
</dbReference>
<dbReference type="EC" id="4.1.2.40" evidence="4"/>
<dbReference type="NCBIfam" id="TIGR00167">
    <property type="entry name" value="cbbA"/>
    <property type="match status" value="1"/>
</dbReference>
<dbReference type="Proteomes" id="UP000095651">
    <property type="component" value="Unassembled WGS sequence"/>
</dbReference>
<dbReference type="Pfam" id="PF01116">
    <property type="entry name" value="F_bP_aldolase"/>
    <property type="match status" value="1"/>
</dbReference>
<reference evidence="4 5" key="1">
    <citation type="submission" date="2015-09" db="EMBL/GenBank/DDBJ databases">
        <authorList>
            <consortium name="Pathogen Informatics"/>
        </authorList>
    </citation>
    <scope>NUCLEOTIDE SEQUENCE [LARGE SCALE GENOMIC DNA]</scope>
    <source>
        <strain evidence="4 5">2789STDY5608850</strain>
    </source>
</reference>
<dbReference type="AlphaFoldDB" id="A0A174MGB5"/>
<dbReference type="CDD" id="cd00947">
    <property type="entry name" value="TBP_aldolase_IIB"/>
    <property type="match status" value="1"/>
</dbReference>